<keyword evidence="1" id="KW-0812">Transmembrane</keyword>
<proteinExistence type="predicted"/>
<evidence type="ECO:0000313" key="3">
    <source>
        <dbReference type="Proteomes" id="UP000264880"/>
    </source>
</evidence>
<protein>
    <submittedName>
        <fullName evidence="2">Uncharacterized protein</fullName>
    </submittedName>
</protein>
<keyword evidence="1" id="KW-0472">Membrane</keyword>
<feature type="transmembrane region" description="Helical" evidence="1">
    <location>
        <begin position="12"/>
        <end position="34"/>
    </location>
</feature>
<gene>
    <name evidence="2" type="ORF">BHAMNSH16_06360</name>
</gene>
<reference evidence="2 3" key="1">
    <citation type="submission" date="2017-02" db="EMBL/GenBank/DDBJ databases">
        <title>Complete genome sequence of Brachyspira hampsonii genomovar I strain NSH-16 (ATCC BAA-2463).</title>
        <authorList>
            <person name="Mirajkar N.S."/>
            <person name="Gebhart C.J."/>
        </authorList>
    </citation>
    <scope>NUCLEOTIDE SEQUENCE [LARGE SCALE GENOMIC DNA]</scope>
    <source>
        <strain evidence="2 3">NSH-16</strain>
    </source>
</reference>
<dbReference type="EMBL" id="CP019914">
    <property type="protein sequence ID" value="ASJ21286.1"/>
    <property type="molecule type" value="Genomic_DNA"/>
</dbReference>
<dbReference type="AlphaFoldDB" id="A0AAC9TT00"/>
<feature type="transmembrane region" description="Helical" evidence="1">
    <location>
        <begin position="77"/>
        <end position="97"/>
    </location>
</feature>
<name>A0AAC9TT00_9SPIR</name>
<accession>A0AAC9TT00</accession>
<evidence type="ECO:0000313" key="2">
    <source>
        <dbReference type="EMBL" id="ASJ21286.1"/>
    </source>
</evidence>
<keyword evidence="1" id="KW-1133">Transmembrane helix</keyword>
<organism evidence="2 3">
    <name type="scientific">Brachyspira hampsonii</name>
    <dbReference type="NCBI Taxonomy" id="1287055"/>
    <lineage>
        <taxon>Bacteria</taxon>
        <taxon>Pseudomonadati</taxon>
        <taxon>Spirochaetota</taxon>
        <taxon>Spirochaetia</taxon>
        <taxon>Brachyspirales</taxon>
        <taxon>Brachyspiraceae</taxon>
        <taxon>Brachyspira</taxon>
    </lineage>
</organism>
<dbReference type="KEGG" id="bhp:BHAMNSH16_06360"/>
<dbReference type="Proteomes" id="UP000264880">
    <property type="component" value="Chromosome"/>
</dbReference>
<sequence>MKYDFVCLYETFQYILTMAEVLGDICISYLLLYIHTSVDLLPYPPSSRMILVFIFTSKKDKVNFTFRGSEEHNTEHIMINAININIFFYIKQIYFIIVK</sequence>
<keyword evidence="3" id="KW-1185">Reference proteome</keyword>
<evidence type="ECO:0000256" key="1">
    <source>
        <dbReference type="SAM" id="Phobius"/>
    </source>
</evidence>